<organism evidence="1 2">
    <name type="scientific">Porphyridium purpureum</name>
    <name type="common">Red alga</name>
    <name type="synonym">Porphyridium cruentum</name>
    <dbReference type="NCBI Taxonomy" id="35688"/>
    <lineage>
        <taxon>Eukaryota</taxon>
        <taxon>Rhodophyta</taxon>
        <taxon>Bangiophyceae</taxon>
        <taxon>Porphyridiales</taxon>
        <taxon>Porphyridiaceae</taxon>
        <taxon>Porphyridium</taxon>
    </lineage>
</organism>
<dbReference type="EMBL" id="VRMN01000044">
    <property type="protein sequence ID" value="KAA8490227.1"/>
    <property type="molecule type" value="Genomic_DNA"/>
</dbReference>
<proteinExistence type="predicted"/>
<reference evidence="2" key="1">
    <citation type="journal article" date="2019" name="Nat. Commun.">
        <title>Expansion of phycobilisome linker gene families in mesophilic red algae.</title>
        <authorList>
            <person name="Lee J."/>
            <person name="Kim D."/>
            <person name="Bhattacharya D."/>
            <person name="Yoon H.S."/>
        </authorList>
    </citation>
    <scope>NUCLEOTIDE SEQUENCE [LARGE SCALE GENOMIC DNA]</scope>
    <source>
        <strain evidence="2">CCMP 1328</strain>
    </source>
</reference>
<evidence type="ECO:0000313" key="2">
    <source>
        <dbReference type="Proteomes" id="UP000324585"/>
    </source>
</evidence>
<name>A0A5J4YIF5_PORPP</name>
<keyword evidence="2" id="KW-1185">Reference proteome</keyword>
<accession>A0A5J4YIF5</accession>
<evidence type="ECO:0000313" key="1">
    <source>
        <dbReference type="EMBL" id="KAA8490227.1"/>
    </source>
</evidence>
<sequence length="159" mass="17456">MRMPDPWLRIMYPPLRMAYPLQRYLQSYISAIQASFHIQSISFSAQLLGAPLDASGTSESLVPLHALAAHVVALAERVARLPNLSWRSTCSGSVGPRRLAYLARVMPPGVMDALFRTFDHQWRTGWTRGAAFTSGVTVPVSMPSGGYQRPFGVLASRPG</sequence>
<protein>
    <submittedName>
        <fullName evidence="1">Uncharacterized protein</fullName>
    </submittedName>
</protein>
<gene>
    <name evidence="1" type="ORF">FVE85_9794</name>
</gene>
<comment type="caution">
    <text evidence="1">The sequence shown here is derived from an EMBL/GenBank/DDBJ whole genome shotgun (WGS) entry which is preliminary data.</text>
</comment>
<dbReference type="AlphaFoldDB" id="A0A5J4YIF5"/>
<dbReference type="Proteomes" id="UP000324585">
    <property type="component" value="Unassembled WGS sequence"/>
</dbReference>